<accession>A0A540VFF4</accession>
<reference evidence="2 3" key="1">
    <citation type="submission" date="2019-06" db="EMBL/GenBank/DDBJ databases">
        <title>Genome sequence of Litorilinea aerophila BAA-2444.</title>
        <authorList>
            <person name="Maclea K.S."/>
            <person name="Maurais E.G."/>
            <person name="Iannazzi L.C."/>
        </authorList>
    </citation>
    <scope>NUCLEOTIDE SEQUENCE [LARGE SCALE GENOMIC DNA]</scope>
    <source>
        <strain evidence="2 3">ATCC BAA-2444</strain>
    </source>
</reference>
<feature type="region of interest" description="Disordered" evidence="1">
    <location>
        <begin position="1"/>
        <end position="46"/>
    </location>
</feature>
<dbReference type="RefSeq" id="WP_141610895.1">
    <property type="nucleotide sequence ID" value="NZ_VIGC02000019.1"/>
</dbReference>
<evidence type="ECO:0000256" key="1">
    <source>
        <dbReference type="SAM" id="MobiDB-lite"/>
    </source>
</evidence>
<name>A0A540VFF4_9CHLR</name>
<dbReference type="AlphaFoldDB" id="A0A540VFF4"/>
<evidence type="ECO:0000313" key="2">
    <source>
        <dbReference type="EMBL" id="TQE94853.1"/>
    </source>
</evidence>
<gene>
    <name evidence="2" type="ORF">FKZ61_14650</name>
</gene>
<dbReference type="Proteomes" id="UP000317371">
    <property type="component" value="Unassembled WGS sequence"/>
</dbReference>
<organism evidence="2 3">
    <name type="scientific">Litorilinea aerophila</name>
    <dbReference type="NCBI Taxonomy" id="1204385"/>
    <lineage>
        <taxon>Bacteria</taxon>
        <taxon>Bacillati</taxon>
        <taxon>Chloroflexota</taxon>
        <taxon>Caldilineae</taxon>
        <taxon>Caldilineales</taxon>
        <taxon>Caldilineaceae</taxon>
        <taxon>Litorilinea</taxon>
    </lineage>
</organism>
<feature type="compositionally biased region" description="Polar residues" evidence="1">
    <location>
        <begin position="1"/>
        <end position="10"/>
    </location>
</feature>
<proteinExistence type="predicted"/>
<dbReference type="InParanoid" id="A0A540VFF4"/>
<keyword evidence="3" id="KW-1185">Reference proteome</keyword>
<comment type="caution">
    <text evidence="2">The sequence shown here is derived from an EMBL/GenBank/DDBJ whole genome shotgun (WGS) entry which is preliminary data.</text>
</comment>
<protein>
    <submittedName>
        <fullName evidence="2">Uncharacterized protein</fullName>
    </submittedName>
</protein>
<sequence length="128" mass="14455">MTSRSSNPNANREPDPRQEAGGPETAAGSQETPPYEPPPRRPASQRENAFNLLAWLAEGATGVLEELRHNDLGLSEEFWVHAYAARREALLAARALIDSLLEKTEKPVRQAQERAERRRRRGDIRIDF</sequence>
<dbReference type="OrthoDB" id="10013001at2"/>
<dbReference type="EMBL" id="VIGC01000019">
    <property type="protein sequence ID" value="TQE94853.1"/>
    <property type="molecule type" value="Genomic_DNA"/>
</dbReference>
<evidence type="ECO:0000313" key="3">
    <source>
        <dbReference type="Proteomes" id="UP000317371"/>
    </source>
</evidence>